<dbReference type="GeneID" id="105363518"/>
<dbReference type="PANTHER" id="PTHR21166">
    <property type="entry name" value="CELL DIVISION CONTROL PROTEIN 24 OB DOMAIN-CONTAINING PROTEIN-RELATED"/>
    <property type="match status" value="1"/>
</dbReference>
<proteinExistence type="inferred from homology"/>
<evidence type="ECO:0000256" key="3">
    <source>
        <dbReference type="ARBA" id="ARBA00038329"/>
    </source>
</evidence>
<dbReference type="Proteomes" id="UP000695007">
    <property type="component" value="Unplaced"/>
</dbReference>
<dbReference type="InterPro" id="IPR052469">
    <property type="entry name" value="MEIOB"/>
</dbReference>
<reference evidence="6" key="1">
    <citation type="submission" date="2025-08" db="UniProtKB">
        <authorList>
            <consortium name="RefSeq"/>
        </authorList>
    </citation>
    <scope>IDENTIFICATION</scope>
</reference>
<evidence type="ECO:0000256" key="2">
    <source>
        <dbReference type="ARBA" id="ARBA00023254"/>
    </source>
</evidence>
<evidence type="ECO:0000259" key="4">
    <source>
        <dbReference type="Pfam" id="PF24903"/>
    </source>
</evidence>
<evidence type="ECO:0000256" key="1">
    <source>
        <dbReference type="ARBA" id="ARBA00023125"/>
    </source>
</evidence>
<dbReference type="GO" id="GO:0000712">
    <property type="term" value="P:resolution of meiotic recombination intermediates"/>
    <property type="evidence" value="ECO:0007669"/>
    <property type="project" value="TreeGrafter"/>
</dbReference>
<comment type="similarity">
    <text evidence="3">Belongs to the MEIOB family.</text>
</comment>
<dbReference type="KEGG" id="csol:105363518"/>
<dbReference type="PANTHER" id="PTHR21166:SF2">
    <property type="entry name" value="CELL DIVISION CONTROL PROTEIN 24 OB DOMAIN-CONTAINING PROTEIN-RELATED"/>
    <property type="match status" value="1"/>
</dbReference>
<dbReference type="GO" id="GO:0008310">
    <property type="term" value="F:single-stranded DNA 3'-5' DNA exonuclease activity"/>
    <property type="evidence" value="ECO:0007669"/>
    <property type="project" value="TreeGrafter"/>
</dbReference>
<dbReference type="AlphaFoldDB" id="A0AAJ6YK69"/>
<dbReference type="Gene3D" id="2.40.50.140">
    <property type="entry name" value="Nucleic acid-binding proteins"/>
    <property type="match status" value="2"/>
</dbReference>
<protein>
    <submittedName>
        <fullName evidence="6">Meiosis-specific with OB domain-containing protein</fullName>
    </submittedName>
</protein>
<feature type="domain" description="MEIOB-like N-terminal" evidence="4">
    <location>
        <begin position="5"/>
        <end position="143"/>
    </location>
</feature>
<dbReference type="Pfam" id="PF24903">
    <property type="entry name" value="OB_MEIOB_N"/>
    <property type="match status" value="1"/>
</dbReference>
<keyword evidence="2" id="KW-0469">Meiosis</keyword>
<keyword evidence="1" id="KW-0238">DNA-binding</keyword>
<dbReference type="SUPFAM" id="SSF50249">
    <property type="entry name" value="Nucleic acid-binding proteins"/>
    <property type="match status" value="2"/>
</dbReference>
<dbReference type="GO" id="GO:0003697">
    <property type="term" value="F:single-stranded DNA binding"/>
    <property type="evidence" value="ECO:0007669"/>
    <property type="project" value="TreeGrafter"/>
</dbReference>
<dbReference type="CTD" id="31705"/>
<accession>A0AAJ6YK69</accession>
<sequence length="463" mass="52682">MTSISRQPICSLQPQMQNTIIIGIIIRSQNSKIIDPTRIRYNVGSRAVWNFTLRDSINDFINVTVWGAVDYINKLFTTFNIGSVVEVINARISERKENDPNEIYVPSVTSPFTLNLNQRSSLIQMHHSPAITRYQILLQMPTKNPAGTCNLAYILENTESLKNQYVDLVVAVTFISQTREIVTRLGELTKIREFEIGDESTEHTVSLTLWDSEWIKLADKWESKHTILFLADVQIIYNERMKKSVLTIARKTILTENPDIPETKDIRHSFQNKADLGSMSPFAIPNPNSITKKMTIHEITNKLNFITATNSNNRLQLLVVVNAVIDDMNLESSDVPLISARCAKCKRIILNGNDSCMNLECPFGCGIKRPMNIISLNILVNLKDDTGYLVGCQLRDSAAEQAIGCTVDALKEMTNEERIQLKAKYYKKFCNVRMQILGPTMIFHKPIYNIFEINKIDFLDTIQ</sequence>
<dbReference type="InterPro" id="IPR056880">
    <property type="entry name" value="OB_MEIOB_N"/>
</dbReference>
<evidence type="ECO:0000313" key="5">
    <source>
        <dbReference type="Proteomes" id="UP000695007"/>
    </source>
</evidence>
<organism evidence="5 6">
    <name type="scientific">Ceratosolen solmsi marchali</name>
    <dbReference type="NCBI Taxonomy" id="326594"/>
    <lineage>
        <taxon>Eukaryota</taxon>
        <taxon>Metazoa</taxon>
        <taxon>Ecdysozoa</taxon>
        <taxon>Arthropoda</taxon>
        <taxon>Hexapoda</taxon>
        <taxon>Insecta</taxon>
        <taxon>Pterygota</taxon>
        <taxon>Neoptera</taxon>
        <taxon>Endopterygota</taxon>
        <taxon>Hymenoptera</taxon>
        <taxon>Apocrita</taxon>
        <taxon>Proctotrupomorpha</taxon>
        <taxon>Chalcidoidea</taxon>
        <taxon>Agaonidae</taxon>
        <taxon>Agaoninae</taxon>
        <taxon>Ceratosolen</taxon>
    </lineage>
</organism>
<gene>
    <name evidence="6" type="primary">LOC105363518</name>
</gene>
<dbReference type="InterPro" id="IPR012340">
    <property type="entry name" value="NA-bd_OB-fold"/>
</dbReference>
<dbReference type="RefSeq" id="XP_011499551.1">
    <property type="nucleotide sequence ID" value="XM_011501249.1"/>
</dbReference>
<evidence type="ECO:0000313" key="6">
    <source>
        <dbReference type="RefSeq" id="XP_011499551.1"/>
    </source>
</evidence>
<name>A0AAJ6YK69_9HYME</name>
<keyword evidence="5" id="KW-1185">Reference proteome</keyword>